<feature type="compositionally biased region" description="Polar residues" evidence="1">
    <location>
        <begin position="22"/>
        <end position="33"/>
    </location>
</feature>
<proteinExistence type="predicted"/>
<evidence type="ECO:0000313" key="2">
    <source>
        <dbReference type="EMBL" id="KAF5399741.1"/>
    </source>
</evidence>
<dbReference type="Proteomes" id="UP000748531">
    <property type="component" value="Unassembled WGS sequence"/>
</dbReference>
<gene>
    <name evidence="2" type="ORF">PHET_06996</name>
</gene>
<feature type="region of interest" description="Disordered" evidence="1">
    <location>
        <begin position="265"/>
        <end position="285"/>
    </location>
</feature>
<feature type="compositionally biased region" description="Low complexity" evidence="1">
    <location>
        <begin position="265"/>
        <end position="277"/>
    </location>
</feature>
<feature type="compositionally biased region" description="Basic and acidic residues" evidence="1">
    <location>
        <begin position="923"/>
        <end position="932"/>
    </location>
</feature>
<feature type="region of interest" description="Disordered" evidence="1">
    <location>
        <begin position="1"/>
        <end position="33"/>
    </location>
</feature>
<evidence type="ECO:0000313" key="3">
    <source>
        <dbReference type="Proteomes" id="UP000748531"/>
    </source>
</evidence>
<comment type="caution">
    <text evidence="2">The sequence shown here is derived from an EMBL/GenBank/DDBJ whole genome shotgun (WGS) entry which is preliminary data.</text>
</comment>
<feature type="region of interest" description="Disordered" evidence="1">
    <location>
        <begin position="912"/>
        <end position="950"/>
    </location>
</feature>
<accession>A0A8J4WGR4</accession>
<organism evidence="2 3">
    <name type="scientific">Paragonimus heterotremus</name>
    <dbReference type="NCBI Taxonomy" id="100268"/>
    <lineage>
        <taxon>Eukaryota</taxon>
        <taxon>Metazoa</taxon>
        <taxon>Spiralia</taxon>
        <taxon>Lophotrochozoa</taxon>
        <taxon>Platyhelminthes</taxon>
        <taxon>Trematoda</taxon>
        <taxon>Digenea</taxon>
        <taxon>Plagiorchiida</taxon>
        <taxon>Troglotremata</taxon>
        <taxon>Troglotrematidae</taxon>
        <taxon>Paragonimus</taxon>
    </lineage>
</organism>
<protein>
    <submittedName>
        <fullName evidence="2">Uncharacterized protein</fullName>
    </submittedName>
</protein>
<feature type="compositionally biased region" description="Low complexity" evidence="1">
    <location>
        <begin position="547"/>
        <end position="557"/>
    </location>
</feature>
<feature type="compositionally biased region" description="Polar residues" evidence="1">
    <location>
        <begin position="940"/>
        <end position="950"/>
    </location>
</feature>
<dbReference type="OrthoDB" id="10385474at2759"/>
<reference evidence="2" key="1">
    <citation type="submission" date="2019-05" db="EMBL/GenBank/DDBJ databases">
        <title>Annotation for the trematode Paragonimus heterotremus.</title>
        <authorList>
            <person name="Choi Y.-J."/>
        </authorList>
    </citation>
    <scope>NUCLEOTIDE SEQUENCE</scope>
    <source>
        <strain evidence="2">LC</strain>
    </source>
</reference>
<name>A0A8J4WGR4_9TREM</name>
<feature type="region of interest" description="Disordered" evidence="1">
    <location>
        <begin position="225"/>
        <end position="245"/>
    </location>
</feature>
<sequence>MLPDLVLPDSAESVTDEFGTGKPTSQRGLTSDQLMTTPEYGTYLDAVTIPVSRGKTKPVEGTFDMATKRPTYQPIRLKALKEDTKPTPSPAPKAESLTPAQKLEQLRKEERALLNIRRSRGISRLELQKLVNRLQSNQLVPKLPPMLFSKISDTDVVEQAHVVMATEEEVTAVLEHVQNAMAALIISELIEQSKTRRSPIDSRKSTNAKTFLSFMRRGSTLMKDTVSSAARKANPTEVEDTLDTLQKESDNKGLLGVVRQSSSSEDLLSLDSSSASSPRGHRQSDRLRKLNEMQKKYTADANLLVAGIAQETLLLNEQEMKVLVFNTFLVENLQKLFAKLEAEQDDWTSGSSRSQAARLEEFRQKLYMFLQESINDLPIETQNKMSSAVNTLISELQANLATLAEYSPKVRGQPSEDEELEQGFMSTETFEQLNTALKSMFMNRLKTVAENLTFTGVSIKSDLSELKQAIKTRTEVIQNMVETLQSELLQGVDVPPVVSTIIKRRLSELGREVRRRVKQEAKQLAEERRKTIHRTFRVSLLNVHRTPSSQLSSSSSPSDDRGQGCRQRSSPDAAAADNDDDDRKDVKPKVKLECFHESHEQRLPVGGIQTKVTKLQQKPSYTSTHSQLPVSQNSIKTKSTLTLRKQYHGVSNTPDMVDMVEYIVNQLEQYADYSSNELELIRQTFHMMSQSDQPVPKMEQVDFMRERYIETTEEHPSLHTNLLTRLQRVGKTQSPLHSSRTKSLFTDDPEGVKMKVFMNSLRNSLKSQTSDPSTLEAQINLLEQSIKNIMENLELYSFPKLRMDSAVMIASQNTAVDSYLRKLEWSSPEDWTVSPPLIGSDPTAHRISKLGGFQATRSSKLKFKDSIMGISIEGINSGVGMSTDFPWKNKVPEPTLASKLLSLVEVGHAGEESIEVSGGGQEQDDHLSTESYHKRKDLKSSSGSLLTYVS</sequence>
<evidence type="ECO:0000256" key="1">
    <source>
        <dbReference type="SAM" id="MobiDB-lite"/>
    </source>
</evidence>
<feature type="region of interest" description="Disordered" evidence="1">
    <location>
        <begin position="543"/>
        <end position="585"/>
    </location>
</feature>
<dbReference type="AlphaFoldDB" id="A0A8J4WGR4"/>
<keyword evidence="3" id="KW-1185">Reference proteome</keyword>
<dbReference type="EMBL" id="LUCH01003771">
    <property type="protein sequence ID" value="KAF5399741.1"/>
    <property type="molecule type" value="Genomic_DNA"/>
</dbReference>